<comment type="caution">
    <text evidence="1">The sequence shown here is derived from an EMBL/GenBank/DDBJ whole genome shotgun (WGS) entry which is preliminary data.</text>
</comment>
<evidence type="ECO:0000313" key="2">
    <source>
        <dbReference type="Proteomes" id="UP000619293"/>
    </source>
</evidence>
<name>A0A8J3NTY5_9ACTN</name>
<accession>A0A8J3NTY5</accession>
<sequence length="86" mass="8483">MIRRPCGLIGFGGTATWTLPVNVSVPRSAKVACPVSGTSNLLGGPAGGVTGAAAAATDPASAPAATVTAVTAHRAILDTDMLNPRW</sequence>
<protein>
    <submittedName>
        <fullName evidence="1">Uncharacterized protein</fullName>
    </submittedName>
</protein>
<keyword evidence="2" id="KW-1185">Reference proteome</keyword>
<gene>
    <name evidence="1" type="ORF">Cch02nite_41090</name>
</gene>
<dbReference type="EMBL" id="BONG01000025">
    <property type="protein sequence ID" value="GIF90665.1"/>
    <property type="molecule type" value="Genomic_DNA"/>
</dbReference>
<proteinExistence type="predicted"/>
<dbReference type="AlphaFoldDB" id="A0A8J3NTY5"/>
<evidence type="ECO:0000313" key="1">
    <source>
        <dbReference type="EMBL" id="GIF90665.1"/>
    </source>
</evidence>
<organism evidence="1 2">
    <name type="scientific">Catellatospora chokoriensis</name>
    <dbReference type="NCBI Taxonomy" id="310353"/>
    <lineage>
        <taxon>Bacteria</taxon>
        <taxon>Bacillati</taxon>
        <taxon>Actinomycetota</taxon>
        <taxon>Actinomycetes</taxon>
        <taxon>Micromonosporales</taxon>
        <taxon>Micromonosporaceae</taxon>
        <taxon>Catellatospora</taxon>
    </lineage>
</organism>
<reference evidence="1 2" key="1">
    <citation type="submission" date="2021-01" db="EMBL/GenBank/DDBJ databases">
        <title>Whole genome shotgun sequence of Catellatospora chokoriensis NBRC 107358.</title>
        <authorList>
            <person name="Komaki H."/>
            <person name="Tamura T."/>
        </authorList>
    </citation>
    <scope>NUCLEOTIDE SEQUENCE [LARGE SCALE GENOMIC DNA]</scope>
    <source>
        <strain evidence="1 2">NBRC 107358</strain>
    </source>
</reference>
<dbReference type="Proteomes" id="UP000619293">
    <property type="component" value="Unassembled WGS sequence"/>
</dbReference>